<evidence type="ECO:0000256" key="19">
    <source>
        <dbReference type="HAMAP-Rule" id="MF_00037"/>
    </source>
</evidence>
<dbReference type="Gene3D" id="3.30.465.10">
    <property type="match status" value="1"/>
</dbReference>
<dbReference type="SUPFAM" id="SSF56194">
    <property type="entry name" value="Uridine diphospho-N-Acetylenolpyruvylglucosamine reductase, MurB, C-terminal domain"/>
    <property type="match status" value="1"/>
</dbReference>
<keyword evidence="7 19" id="KW-0963">Cytoplasm</keyword>
<evidence type="ECO:0000313" key="22">
    <source>
        <dbReference type="Proteomes" id="UP000292445"/>
    </source>
</evidence>
<dbReference type="Gene3D" id="3.90.78.10">
    <property type="entry name" value="UDP-N-acetylenolpyruvoylglucosamine reductase, C-terminal domain"/>
    <property type="match status" value="1"/>
</dbReference>
<evidence type="ECO:0000259" key="20">
    <source>
        <dbReference type="PROSITE" id="PS51387"/>
    </source>
</evidence>
<evidence type="ECO:0000256" key="5">
    <source>
        <dbReference type="ARBA" id="ARBA00012518"/>
    </source>
</evidence>
<reference evidence="21 22" key="1">
    <citation type="submission" date="2019-02" db="EMBL/GenBank/DDBJ databases">
        <title>Genomic Encyclopedia of Type Strains, Phase IV (KMG-IV): sequencing the most valuable type-strain genomes for metagenomic binning, comparative biology and taxonomic classification.</title>
        <authorList>
            <person name="Goeker M."/>
        </authorList>
    </citation>
    <scope>NUCLEOTIDE SEQUENCE [LARGE SCALE GENOMIC DNA]</scope>
    <source>
        <strain evidence="21 22">K24</strain>
    </source>
</reference>
<evidence type="ECO:0000256" key="2">
    <source>
        <dbReference type="ARBA" id="ARBA00003921"/>
    </source>
</evidence>
<dbReference type="PANTHER" id="PTHR21071:SF4">
    <property type="entry name" value="UDP-N-ACETYLENOLPYRUVOYLGLUCOSAMINE REDUCTASE"/>
    <property type="match status" value="1"/>
</dbReference>
<dbReference type="UniPathway" id="UPA00219"/>
<keyword evidence="9 19" id="KW-0285">Flavoprotein</keyword>
<keyword evidence="14 19" id="KW-0560">Oxidoreductase</keyword>
<keyword evidence="15 19" id="KW-0131">Cell cycle</keyword>
<evidence type="ECO:0000256" key="11">
    <source>
        <dbReference type="ARBA" id="ARBA00022857"/>
    </source>
</evidence>
<feature type="active site" description="Proton donor" evidence="19">
    <location>
        <position position="268"/>
    </location>
</feature>
<keyword evidence="22" id="KW-1185">Reference proteome</keyword>
<proteinExistence type="inferred from homology"/>
<comment type="pathway">
    <text evidence="4 19">Cell wall biogenesis; peptidoglycan biosynthesis.</text>
</comment>
<dbReference type="GO" id="GO:0071555">
    <property type="term" value="P:cell wall organization"/>
    <property type="evidence" value="ECO:0007669"/>
    <property type="project" value="UniProtKB-KW"/>
</dbReference>
<comment type="similarity">
    <text evidence="19">Belongs to the MurB family.</text>
</comment>
<evidence type="ECO:0000256" key="12">
    <source>
        <dbReference type="ARBA" id="ARBA00022960"/>
    </source>
</evidence>
<dbReference type="HAMAP" id="MF_00037">
    <property type="entry name" value="MurB"/>
    <property type="match status" value="1"/>
</dbReference>
<evidence type="ECO:0000256" key="8">
    <source>
        <dbReference type="ARBA" id="ARBA00022618"/>
    </source>
</evidence>
<feature type="active site" evidence="19">
    <location>
        <position position="364"/>
    </location>
</feature>
<gene>
    <name evidence="19" type="primary">murB</name>
    <name evidence="21" type="ORF">EV675_5242</name>
</gene>
<keyword evidence="11 19" id="KW-0521">NADP</keyword>
<dbReference type="SUPFAM" id="SSF56176">
    <property type="entry name" value="FAD-binding/transporter-associated domain-like"/>
    <property type="match status" value="1"/>
</dbReference>
<dbReference type="NCBIfam" id="NF010478">
    <property type="entry name" value="PRK13903.1"/>
    <property type="match status" value="1"/>
</dbReference>
<dbReference type="GO" id="GO:0008360">
    <property type="term" value="P:regulation of cell shape"/>
    <property type="evidence" value="ECO:0007669"/>
    <property type="project" value="UniProtKB-KW"/>
</dbReference>
<accession>A0A4Q7N9A4</accession>
<evidence type="ECO:0000256" key="3">
    <source>
        <dbReference type="ARBA" id="ARBA00004496"/>
    </source>
</evidence>
<comment type="function">
    <text evidence="2 19">Cell wall formation.</text>
</comment>
<evidence type="ECO:0000256" key="7">
    <source>
        <dbReference type="ARBA" id="ARBA00022490"/>
    </source>
</evidence>
<evidence type="ECO:0000256" key="13">
    <source>
        <dbReference type="ARBA" id="ARBA00022984"/>
    </source>
</evidence>
<dbReference type="GO" id="GO:0071949">
    <property type="term" value="F:FAD binding"/>
    <property type="evidence" value="ECO:0007669"/>
    <property type="project" value="InterPro"/>
</dbReference>
<dbReference type="InterPro" id="IPR016166">
    <property type="entry name" value="FAD-bd_PCMH"/>
</dbReference>
<evidence type="ECO:0000256" key="10">
    <source>
        <dbReference type="ARBA" id="ARBA00022827"/>
    </source>
</evidence>
<keyword evidence="10 19" id="KW-0274">FAD</keyword>
<dbReference type="NCBIfam" id="TIGR00179">
    <property type="entry name" value="murB"/>
    <property type="match status" value="1"/>
</dbReference>
<evidence type="ECO:0000256" key="14">
    <source>
        <dbReference type="ARBA" id="ARBA00023002"/>
    </source>
</evidence>
<comment type="caution">
    <text evidence="21">The sequence shown here is derived from an EMBL/GenBank/DDBJ whole genome shotgun (WGS) entry which is preliminary data.</text>
</comment>
<evidence type="ECO:0000256" key="4">
    <source>
        <dbReference type="ARBA" id="ARBA00004752"/>
    </source>
</evidence>
<dbReference type="Gene3D" id="3.30.43.10">
    <property type="entry name" value="Uridine Diphospho-n-acetylenolpyruvylglucosamine Reductase, domain 2"/>
    <property type="match status" value="1"/>
</dbReference>
<dbReference type="InterPro" id="IPR036635">
    <property type="entry name" value="MurB_C_sf"/>
</dbReference>
<keyword evidence="13 19" id="KW-0573">Peptidoglycan synthesis</keyword>
<name>A0A4Q7N9A4_9BURK</name>
<feature type="active site" evidence="19">
    <location>
        <position position="197"/>
    </location>
</feature>
<dbReference type="AlphaFoldDB" id="A0A4Q7N9A4"/>
<dbReference type="GO" id="GO:0009252">
    <property type="term" value="P:peptidoglycan biosynthetic process"/>
    <property type="evidence" value="ECO:0007669"/>
    <property type="project" value="UniProtKB-UniRule"/>
</dbReference>
<evidence type="ECO:0000256" key="15">
    <source>
        <dbReference type="ARBA" id="ARBA00023306"/>
    </source>
</evidence>
<feature type="domain" description="FAD-binding PCMH-type" evidence="20">
    <location>
        <begin position="50"/>
        <end position="220"/>
    </location>
</feature>
<evidence type="ECO:0000256" key="1">
    <source>
        <dbReference type="ARBA" id="ARBA00001974"/>
    </source>
</evidence>
<evidence type="ECO:0000256" key="9">
    <source>
        <dbReference type="ARBA" id="ARBA00022630"/>
    </source>
</evidence>
<dbReference type="GO" id="GO:0005829">
    <property type="term" value="C:cytosol"/>
    <property type="evidence" value="ECO:0007669"/>
    <property type="project" value="TreeGrafter"/>
</dbReference>
<comment type="cofactor">
    <cofactor evidence="1 19">
        <name>FAD</name>
        <dbReference type="ChEBI" id="CHEBI:57692"/>
    </cofactor>
</comment>
<evidence type="ECO:0000256" key="16">
    <source>
        <dbReference type="ARBA" id="ARBA00023316"/>
    </source>
</evidence>
<dbReference type="NCBIfam" id="NF000755">
    <property type="entry name" value="PRK00046.1"/>
    <property type="match status" value="1"/>
</dbReference>
<keyword evidence="16 19" id="KW-0961">Cell wall biogenesis/degradation</keyword>
<dbReference type="InterPro" id="IPR011601">
    <property type="entry name" value="MurB_C"/>
</dbReference>
<dbReference type="InterPro" id="IPR016167">
    <property type="entry name" value="FAD-bd_PCMH_sub1"/>
</dbReference>
<dbReference type="InterPro" id="IPR006094">
    <property type="entry name" value="Oxid_FAD_bind_N"/>
</dbReference>
<dbReference type="Pfam" id="PF01565">
    <property type="entry name" value="FAD_binding_4"/>
    <property type="match status" value="1"/>
</dbReference>
<dbReference type="PROSITE" id="PS51387">
    <property type="entry name" value="FAD_PCMH"/>
    <property type="match status" value="1"/>
</dbReference>
<dbReference type="Pfam" id="PF02873">
    <property type="entry name" value="MurB_C"/>
    <property type="match status" value="1"/>
</dbReference>
<protein>
    <recommendedName>
        <fullName evidence="6 19">UDP-N-acetylenolpyruvoylglucosamine reductase</fullName>
        <ecNumber evidence="5 19">1.3.1.98</ecNumber>
    </recommendedName>
    <alternativeName>
        <fullName evidence="17 19">UDP-N-acetylmuramate dehydrogenase</fullName>
    </alternativeName>
</protein>
<evidence type="ECO:0000256" key="6">
    <source>
        <dbReference type="ARBA" id="ARBA00015188"/>
    </source>
</evidence>
<organism evidence="21 22">
    <name type="scientific">Pigmentiphaga kullae</name>
    <dbReference type="NCBI Taxonomy" id="151784"/>
    <lineage>
        <taxon>Bacteria</taxon>
        <taxon>Pseudomonadati</taxon>
        <taxon>Pseudomonadota</taxon>
        <taxon>Betaproteobacteria</taxon>
        <taxon>Burkholderiales</taxon>
        <taxon>Alcaligenaceae</taxon>
        <taxon>Pigmentiphaga</taxon>
    </lineage>
</organism>
<comment type="catalytic activity">
    <reaction evidence="18 19">
        <text>UDP-N-acetyl-alpha-D-muramate + NADP(+) = UDP-N-acetyl-3-O-(1-carboxyvinyl)-alpha-D-glucosamine + NADPH + H(+)</text>
        <dbReference type="Rhea" id="RHEA:12248"/>
        <dbReference type="ChEBI" id="CHEBI:15378"/>
        <dbReference type="ChEBI" id="CHEBI:57783"/>
        <dbReference type="ChEBI" id="CHEBI:58349"/>
        <dbReference type="ChEBI" id="CHEBI:68483"/>
        <dbReference type="ChEBI" id="CHEBI:70757"/>
        <dbReference type="EC" id="1.3.1.98"/>
    </reaction>
</comment>
<dbReference type="GO" id="GO:0008762">
    <property type="term" value="F:UDP-N-acetylmuramate dehydrogenase activity"/>
    <property type="evidence" value="ECO:0007669"/>
    <property type="project" value="UniProtKB-UniRule"/>
</dbReference>
<dbReference type="InterPro" id="IPR036318">
    <property type="entry name" value="FAD-bd_PCMH-like_sf"/>
</dbReference>
<dbReference type="InterPro" id="IPR016169">
    <property type="entry name" value="FAD-bd_PCMH_sub2"/>
</dbReference>
<dbReference type="Proteomes" id="UP000292445">
    <property type="component" value="Unassembled WGS sequence"/>
</dbReference>
<dbReference type="EC" id="1.3.1.98" evidence="5 19"/>
<keyword evidence="12 19" id="KW-0133">Cell shape</keyword>
<evidence type="ECO:0000256" key="17">
    <source>
        <dbReference type="ARBA" id="ARBA00031026"/>
    </source>
</evidence>
<sequence>MAGPREIRPAPLVRLSSCLVPRLAVAPDSSARAGLVPGACDLSSLNTLGLVSSAPACVTLRSRDELPALAGLARSRDAGLLVLGGGSNLVLPPRVRGLVARMALRGIRLLAEDDESRVVEAAAGENWHDFVTYCVGQGWGGLENLALIPGTVGAAPVQNIGAYGVELRDRFAGLTAYDLLRDAWTEMDAAQCAFAYRDSIFKREPGRWVIAAVRLRLPRRWAPVLDYPDLRRHEGLAGSPTPRDVYEAVCAIRRAKLPDPAVLGNAGSFFKNPVVPAAQYEQLHARFPGLVAYPQEDGGYKLAAGWLIDQCGWKGRRMGPVGVHERQALVLVNHGGAQAGDVLALAQAVRRDVRERYGLELEIEPVVVPGIDP</sequence>
<dbReference type="PANTHER" id="PTHR21071">
    <property type="entry name" value="UDP-N-ACETYLENOLPYRUVOYLGLUCOSAMINE REDUCTASE"/>
    <property type="match status" value="1"/>
</dbReference>
<dbReference type="GO" id="GO:0051301">
    <property type="term" value="P:cell division"/>
    <property type="evidence" value="ECO:0007669"/>
    <property type="project" value="UniProtKB-KW"/>
</dbReference>
<dbReference type="InterPro" id="IPR003170">
    <property type="entry name" value="MurB"/>
</dbReference>
<dbReference type="EMBL" id="SGXC01000003">
    <property type="protein sequence ID" value="RZS78587.1"/>
    <property type="molecule type" value="Genomic_DNA"/>
</dbReference>
<keyword evidence="8 19" id="KW-0132">Cell division</keyword>
<evidence type="ECO:0000313" key="21">
    <source>
        <dbReference type="EMBL" id="RZS78587.1"/>
    </source>
</evidence>
<dbReference type="OrthoDB" id="9804753at2"/>
<comment type="subcellular location">
    <subcellularLocation>
        <location evidence="3 19">Cytoplasm</location>
    </subcellularLocation>
</comment>
<evidence type="ECO:0000256" key="18">
    <source>
        <dbReference type="ARBA" id="ARBA00048914"/>
    </source>
</evidence>